<protein>
    <submittedName>
        <fullName evidence="2">Uncharacterized protein</fullName>
    </submittedName>
</protein>
<dbReference type="AlphaFoldDB" id="A0A6A6GDH7"/>
<organism evidence="2 3">
    <name type="scientific">Elsinoe ampelina</name>
    <dbReference type="NCBI Taxonomy" id="302913"/>
    <lineage>
        <taxon>Eukaryota</taxon>
        <taxon>Fungi</taxon>
        <taxon>Dikarya</taxon>
        <taxon>Ascomycota</taxon>
        <taxon>Pezizomycotina</taxon>
        <taxon>Dothideomycetes</taxon>
        <taxon>Dothideomycetidae</taxon>
        <taxon>Myriangiales</taxon>
        <taxon>Elsinoaceae</taxon>
        <taxon>Elsinoe</taxon>
    </lineage>
</organism>
<proteinExistence type="predicted"/>
<feature type="region of interest" description="Disordered" evidence="1">
    <location>
        <begin position="46"/>
        <end position="65"/>
    </location>
</feature>
<sequence length="152" mass="16554">MCSTPDATTRVCSMSTYSTTSPESWRTTPCCTTLSFTGGSSTETRRALERSPGMPGLNRPRLSSRHVSLIRVRPTSPPSPAKGAPVTTMSTTTRRIARLAKIRLWAIRPSKVMAESREADLRSDAGWEYAQDGWFAGSMHADATKISPVDCS</sequence>
<name>A0A6A6GDH7_9PEZI</name>
<accession>A0A6A6GDH7</accession>
<feature type="region of interest" description="Disordered" evidence="1">
    <location>
        <begin position="71"/>
        <end position="90"/>
    </location>
</feature>
<dbReference type="Proteomes" id="UP000799538">
    <property type="component" value="Unassembled WGS sequence"/>
</dbReference>
<dbReference type="EMBL" id="ML992506">
    <property type="protein sequence ID" value="KAF2223775.1"/>
    <property type="molecule type" value="Genomic_DNA"/>
</dbReference>
<evidence type="ECO:0000313" key="3">
    <source>
        <dbReference type="Proteomes" id="UP000799538"/>
    </source>
</evidence>
<reference evidence="3" key="1">
    <citation type="journal article" date="2020" name="Stud. Mycol.">
        <title>101 Dothideomycetes genomes: A test case for predicting lifestyles and emergence of pathogens.</title>
        <authorList>
            <person name="Haridas S."/>
            <person name="Albert R."/>
            <person name="Binder M."/>
            <person name="Bloem J."/>
            <person name="LaButti K."/>
            <person name="Salamov A."/>
            <person name="Andreopoulos B."/>
            <person name="Baker S."/>
            <person name="Barry K."/>
            <person name="Bills G."/>
            <person name="Bluhm B."/>
            <person name="Cannon C."/>
            <person name="Castanera R."/>
            <person name="Culley D."/>
            <person name="Daum C."/>
            <person name="Ezra D."/>
            <person name="Gonzalez J."/>
            <person name="Henrissat B."/>
            <person name="Kuo A."/>
            <person name="Liang C."/>
            <person name="Lipzen A."/>
            <person name="Lutzoni F."/>
            <person name="Magnuson J."/>
            <person name="Mondo S."/>
            <person name="Nolan M."/>
            <person name="Ohm R."/>
            <person name="Pangilinan J."/>
            <person name="Park H.-J."/>
            <person name="Ramirez L."/>
            <person name="Alfaro M."/>
            <person name="Sun H."/>
            <person name="Tritt A."/>
            <person name="Yoshinaga Y."/>
            <person name="Zwiers L.-H."/>
            <person name="Turgeon B."/>
            <person name="Goodwin S."/>
            <person name="Spatafora J."/>
            <person name="Crous P."/>
            <person name="Grigoriev I."/>
        </authorList>
    </citation>
    <scope>NUCLEOTIDE SEQUENCE [LARGE SCALE GENOMIC DNA]</scope>
    <source>
        <strain evidence="3">CECT 20119</strain>
    </source>
</reference>
<gene>
    <name evidence="2" type="ORF">BDZ85DRAFT_262167</name>
</gene>
<evidence type="ECO:0000256" key="1">
    <source>
        <dbReference type="SAM" id="MobiDB-lite"/>
    </source>
</evidence>
<keyword evidence="3" id="KW-1185">Reference proteome</keyword>
<evidence type="ECO:0000313" key="2">
    <source>
        <dbReference type="EMBL" id="KAF2223775.1"/>
    </source>
</evidence>